<evidence type="ECO:0000313" key="6">
    <source>
        <dbReference type="EMBL" id="KAK1370242.1"/>
    </source>
</evidence>
<dbReference type="AlphaFoldDB" id="A0AAD8HQ01"/>
<dbReference type="GO" id="GO:0010436">
    <property type="term" value="F:carotenoid dioxygenase activity"/>
    <property type="evidence" value="ECO:0007669"/>
    <property type="project" value="TreeGrafter"/>
</dbReference>
<dbReference type="EMBL" id="JAUIZM010000008">
    <property type="protein sequence ID" value="KAK1370242.1"/>
    <property type="molecule type" value="Genomic_DNA"/>
</dbReference>
<dbReference type="PANTHER" id="PTHR10543">
    <property type="entry name" value="BETA-CAROTENE DIOXYGENASE"/>
    <property type="match status" value="1"/>
</dbReference>
<reference evidence="6" key="2">
    <citation type="submission" date="2023-05" db="EMBL/GenBank/DDBJ databases">
        <authorList>
            <person name="Schelkunov M.I."/>
        </authorList>
    </citation>
    <scope>NUCLEOTIDE SEQUENCE</scope>
    <source>
        <strain evidence="6">Hsosn_3</strain>
        <tissue evidence="6">Leaf</tissue>
    </source>
</reference>
<keyword evidence="3" id="KW-0560">Oxidoreductase</keyword>
<keyword evidence="4 5" id="KW-0408">Iron</keyword>
<dbReference type="InterPro" id="IPR004294">
    <property type="entry name" value="Carotenoid_Oase"/>
</dbReference>
<accession>A0AAD8HQ01</accession>
<evidence type="ECO:0000256" key="2">
    <source>
        <dbReference type="ARBA" id="ARBA00022723"/>
    </source>
</evidence>
<dbReference type="GO" id="GO:0016121">
    <property type="term" value="P:carotene catabolic process"/>
    <property type="evidence" value="ECO:0007669"/>
    <property type="project" value="TreeGrafter"/>
</dbReference>
<comment type="caution">
    <text evidence="6">The sequence shown here is derived from an EMBL/GenBank/DDBJ whole genome shotgun (WGS) entry which is preliminary data.</text>
</comment>
<feature type="binding site" evidence="5">
    <location>
        <position position="310"/>
    </location>
    <ligand>
        <name>Fe cation</name>
        <dbReference type="ChEBI" id="CHEBI:24875"/>
        <note>catalytic</note>
    </ligand>
</feature>
<evidence type="ECO:0000256" key="4">
    <source>
        <dbReference type="ARBA" id="ARBA00023004"/>
    </source>
</evidence>
<evidence type="ECO:0000256" key="3">
    <source>
        <dbReference type="ARBA" id="ARBA00022964"/>
    </source>
</evidence>
<dbReference type="GO" id="GO:0009570">
    <property type="term" value="C:chloroplast stroma"/>
    <property type="evidence" value="ECO:0007669"/>
    <property type="project" value="TreeGrafter"/>
</dbReference>
<evidence type="ECO:0000256" key="5">
    <source>
        <dbReference type="PIRSR" id="PIRSR604294-1"/>
    </source>
</evidence>
<comment type="similarity">
    <text evidence="1">Belongs to the carotenoid oxygenase family.</text>
</comment>
<feature type="binding site" evidence="5">
    <location>
        <position position="374"/>
    </location>
    <ligand>
        <name>Fe cation</name>
        <dbReference type="ChEBI" id="CHEBI:24875"/>
        <note>catalytic</note>
    </ligand>
</feature>
<dbReference type="GO" id="GO:0046872">
    <property type="term" value="F:metal ion binding"/>
    <property type="evidence" value="ECO:0007669"/>
    <property type="project" value="UniProtKB-KW"/>
</dbReference>
<dbReference type="Pfam" id="PF03055">
    <property type="entry name" value="RPE65"/>
    <property type="match status" value="1"/>
</dbReference>
<dbReference type="Proteomes" id="UP001237642">
    <property type="component" value="Unassembled WGS sequence"/>
</dbReference>
<organism evidence="6 7">
    <name type="scientific">Heracleum sosnowskyi</name>
    <dbReference type="NCBI Taxonomy" id="360622"/>
    <lineage>
        <taxon>Eukaryota</taxon>
        <taxon>Viridiplantae</taxon>
        <taxon>Streptophyta</taxon>
        <taxon>Embryophyta</taxon>
        <taxon>Tracheophyta</taxon>
        <taxon>Spermatophyta</taxon>
        <taxon>Magnoliopsida</taxon>
        <taxon>eudicotyledons</taxon>
        <taxon>Gunneridae</taxon>
        <taxon>Pentapetalae</taxon>
        <taxon>asterids</taxon>
        <taxon>campanulids</taxon>
        <taxon>Apiales</taxon>
        <taxon>Apiaceae</taxon>
        <taxon>Apioideae</taxon>
        <taxon>apioid superclade</taxon>
        <taxon>Tordylieae</taxon>
        <taxon>Tordyliinae</taxon>
        <taxon>Heracleum</taxon>
    </lineage>
</organism>
<keyword evidence="3" id="KW-0223">Dioxygenase</keyword>
<gene>
    <name evidence="6" type="ORF">POM88_036334</name>
</gene>
<name>A0AAD8HQ01_9APIA</name>
<keyword evidence="2 5" id="KW-0479">Metal-binding</keyword>
<reference evidence="6" key="1">
    <citation type="submission" date="2023-02" db="EMBL/GenBank/DDBJ databases">
        <title>Genome of toxic invasive species Heracleum sosnowskyi carries increased number of genes despite the absence of recent whole-genome duplications.</title>
        <authorList>
            <person name="Schelkunov M."/>
            <person name="Shtratnikova V."/>
            <person name="Makarenko M."/>
            <person name="Klepikova A."/>
            <person name="Omelchenko D."/>
            <person name="Novikova G."/>
            <person name="Obukhova E."/>
            <person name="Bogdanov V."/>
            <person name="Penin A."/>
            <person name="Logacheva M."/>
        </authorList>
    </citation>
    <scope>NUCLEOTIDE SEQUENCE</scope>
    <source>
        <strain evidence="6">Hsosn_3</strain>
        <tissue evidence="6">Leaf</tissue>
    </source>
</reference>
<evidence type="ECO:0000313" key="7">
    <source>
        <dbReference type="Proteomes" id="UP001237642"/>
    </source>
</evidence>
<sequence>MAICNTTFRIKLSAEKPSTPHTVEHMMTTMISSFKPLFRELQHIPMKLDIQKTLKNTSIELLDAFVDKVFKFVDQPYLETQRNFAPVEEIGNKVLVNNVQGEIPCDFPDGVYVRNGPNPLFGGLKSTKSILGRSNHIWVEGEGMIHAIYFEKETSSGICSIYYNNRHVQTETFDMESRKNKPCFIPAIEGDSAAVVSAYLLNMLRFGKVNKFISNTNVFEHAGKYYSIAESDMPQEIDIHTLETFGTWDLNRTWNRPFTSHPKKAPGTGELVFMGVDAKKPFLELGIVSADGRKLVHKVDLNYKRSSLCHDIGVTERYNVLLDFPLILDVNRLIQGGPLIKYEDNKYARIGVMPRYGDAESIQWFDVQPSSAFHIVNCFEDGDEVVMWACRALGSIIPGPDLGLNRFDYFSNGFKHTSSSSLERDFYSEISDGLFFSRCHEWRFNLKTGEVKERNLTGKKYSMDFPMINENYNGNRNKFAYTQIVDTDASSAAGMGKYGGLGKLCFEETGEETNKDLIKIEYHAFPDSTFCSGAAFVSKTEGIEEDDGWIVTYVHSEDTNVSQVYIIDAKRFSDKPVAVVTLPSRVPYGFHGAFMRKGATLKKL</sequence>
<evidence type="ECO:0000256" key="1">
    <source>
        <dbReference type="ARBA" id="ARBA00006787"/>
    </source>
</evidence>
<comment type="cofactor">
    <cofactor evidence="5">
        <name>Fe(2+)</name>
        <dbReference type="ChEBI" id="CHEBI:29033"/>
    </cofactor>
    <text evidence="5">Binds 1 Fe(2+) ion per subunit.</text>
</comment>
<keyword evidence="7" id="KW-1185">Reference proteome</keyword>
<protein>
    <submittedName>
        <fullName evidence="6">Carotenoid oxygenase</fullName>
    </submittedName>
</protein>
<proteinExistence type="inferred from homology"/>
<feature type="binding site" evidence="5">
    <location>
        <position position="261"/>
    </location>
    <ligand>
        <name>Fe cation</name>
        <dbReference type="ChEBI" id="CHEBI:24875"/>
        <note>catalytic</note>
    </ligand>
</feature>
<feature type="binding site" evidence="5">
    <location>
        <position position="591"/>
    </location>
    <ligand>
        <name>Fe cation</name>
        <dbReference type="ChEBI" id="CHEBI:24875"/>
        <note>catalytic</note>
    </ligand>
</feature>
<dbReference type="PANTHER" id="PTHR10543:SF142">
    <property type="entry name" value="OS06G0162550 PROTEIN"/>
    <property type="match status" value="1"/>
</dbReference>